<keyword evidence="2" id="KW-0238">DNA-binding</keyword>
<keyword evidence="1" id="KW-0805">Transcription regulation</keyword>
<evidence type="ECO:0000256" key="1">
    <source>
        <dbReference type="ARBA" id="ARBA00023015"/>
    </source>
</evidence>
<organism evidence="6 7">
    <name type="scientific">Streptomyces cinereospinus</name>
    <dbReference type="NCBI Taxonomy" id="285561"/>
    <lineage>
        <taxon>Bacteria</taxon>
        <taxon>Bacillati</taxon>
        <taxon>Actinomycetota</taxon>
        <taxon>Actinomycetes</taxon>
        <taxon>Kitasatosporales</taxon>
        <taxon>Streptomycetaceae</taxon>
        <taxon>Streptomyces</taxon>
    </lineage>
</organism>
<dbReference type="Proteomes" id="UP001589709">
    <property type="component" value="Unassembled WGS sequence"/>
</dbReference>
<accession>A0ABV5MZK3</accession>
<feature type="domain" description="HTH asnC-type" evidence="5">
    <location>
        <begin position="5"/>
        <end position="45"/>
    </location>
</feature>
<evidence type="ECO:0000313" key="7">
    <source>
        <dbReference type="Proteomes" id="UP001589709"/>
    </source>
</evidence>
<evidence type="ECO:0000259" key="5">
    <source>
        <dbReference type="Pfam" id="PF13404"/>
    </source>
</evidence>
<dbReference type="Gene3D" id="1.10.10.10">
    <property type="entry name" value="Winged helix-like DNA-binding domain superfamily/Winged helix DNA-binding domain"/>
    <property type="match status" value="2"/>
</dbReference>
<dbReference type="SUPFAM" id="SSF46785">
    <property type="entry name" value="Winged helix' DNA-binding domain"/>
    <property type="match status" value="2"/>
</dbReference>
<dbReference type="Pfam" id="PF13404">
    <property type="entry name" value="HTH_AsnC-type"/>
    <property type="match status" value="2"/>
</dbReference>
<dbReference type="Gene3D" id="3.30.70.920">
    <property type="match status" value="1"/>
</dbReference>
<gene>
    <name evidence="6" type="ORF">ACFF45_12215</name>
</gene>
<dbReference type="PANTHER" id="PTHR30154">
    <property type="entry name" value="LEUCINE-RESPONSIVE REGULATORY PROTEIN"/>
    <property type="match status" value="1"/>
</dbReference>
<dbReference type="EMBL" id="JBHMCY010000018">
    <property type="protein sequence ID" value="MFB9463454.1"/>
    <property type="molecule type" value="Genomic_DNA"/>
</dbReference>
<evidence type="ECO:0000256" key="3">
    <source>
        <dbReference type="ARBA" id="ARBA00023163"/>
    </source>
</evidence>
<dbReference type="InterPro" id="IPR011008">
    <property type="entry name" value="Dimeric_a/b-barrel"/>
</dbReference>
<keyword evidence="7" id="KW-1185">Reference proteome</keyword>
<dbReference type="InterPro" id="IPR019888">
    <property type="entry name" value="Tscrpt_reg_AsnC-like"/>
</dbReference>
<dbReference type="PANTHER" id="PTHR30154:SF34">
    <property type="entry name" value="TRANSCRIPTIONAL REGULATOR AZLB"/>
    <property type="match status" value="1"/>
</dbReference>
<evidence type="ECO:0000256" key="2">
    <source>
        <dbReference type="ARBA" id="ARBA00023125"/>
    </source>
</evidence>
<evidence type="ECO:0000313" key="6">
    <source>
        <dbReference type="EMBL" id="MFB9463454.1"/>
    </source>
</evidence>
<dbReference type="InterPro" id="IPR000485">
    <property type="entry name" value="AsnC-type_HTH_dom"/>
</dbReference>
<evidence type="ECO:0000259" key="4">
    <source>
        <dbReference type="Pfam" id="PF01037"/>
    </source>
</evidence>
<reference evidence="6 7" key="1">
    <citation type="submission" date="2024-09" db="EMBL/GenBank/DDBJ databases">
        <authorList>
            <person name="Sun Q."/>
            <person name="Mori K."/>
        </authorList>
    </citation>
    <scope>NUCLEOTIDE SEQUENCE [LARGE SCALE GENOMIC DNA]</scope>
    <source>
        <strain evidence="6 7">JCM 6917</strain>
    </source>
</reference>
<dbReference type="RefSeq" id="WP_381345624.1">
    <property type="nucleotide sequence ID" value="NZ_JBHMCY010000018.1"/>
</dbReference>
<dbReference type="SMART" id="SM00344">
    <property type="entry name" value="HTH_ASNC"/>
    <property type="match status" value="2"/>
</dbReference>
<sequence length="322" mass="35784">MYQPDPLDLGLLQALQLDGRAPFSRIADVLGVSDQTIARRYRRLRTEVRLRVLGMTDQSRLGRANWIVRLRCNPDAAEPLADALARRPDTSYIGLMSGGTEVMCAIRPRSRQDRDELLLERLPRTRRVTSVDAYCVLHHFYGGPLGWLNKIDALDAAQERALRPPPAETPADVVVLDGLDEKLLDLLRQDGRATATGLATATGQTETVVKRRMKALRGQGVLYFDVEYDHEPFGHGTEAVLWLRVDPTRLRSAGQALAGHREVRFAAAVSGEANVVVSVLCRTTEDLFAYLADQVGSIPGVRAVETVPTLRQVKTLVYEPRR</sequence>
<comment type="caution">
    <text evidence="6">The sequence shown here is derived from an EMBL/GenBank/DDBJ whole genome shotgun (WGS) entry which is preliminary data.</text>
</comment>
<dbReference type="InterPro" id="IPR036388">
    <property type="entry name" value="WH-like_DNA-bd_sf"/>
</dbReference>
<keyword evidence="3" id="KW-0804">Transcription</keyword>
<dbReference type="InterPro" id="IPR036390">
    <property type="entry name" value="WH_DNA-bd_sf"/>
</dbReference>
<proteinExistence type="predicted"/>
<feature type="domain" description="Transcription regulator AsnC/Lrp ligand binding" evidence="4">
    <location>
        <begin position="242"/>
        <end position="311"/>
    </location>
</feature>
<name>A0ABV5MZK3_9ACTN</name>
<dbReference type="Pfam" id="PF01037">
    <property type="entry name" value="AsnC_trans_reg"/>
    <property type="match status" value="1"/>
</dbReference>
<dbReference type="SUPFAM" id="SSF54909">
    <property type="entry name" value="Dimeric alpha+beta barrel"/>
    <property type="match status" value="2"/>
</dbReference>
<feature type="domain" description="HTH asnC-type" evidence="5">
    <location>
        <begin position="176"/>
        <end position="217"/>
    </location>
</feature>
<dbReference type="InterPro" id="IPR019887">
    <property type="entry name" value="Tscrpt_reg_AsnC/Lrp_C"/>
</dbReference>
<protein>
    <submittedName>
        <fullName evidence="6">Lrp/AsnC family transcriptional regulator</fullName>
    </submittedName>
</protein>
<dbReference type="PRINTS" id="PR00033">
    <property type="entry name" value="HTHASNC"/>
</dbReference>